<evidence type="ECO:0000256" key="2">
    <source>
        <dbReference type="ARBA" id="ARBA00022741"/>
    </source>
</evidence>
<keyword evidence="3" id="KW-0342">GTP-binding</keyword>
<dbReference type="Pfam" id="PF04548">
    <property type="entry name" value="AIG1"/>
    <property type="match status" value="3"/>
</dbReference>
<evidence type="ECO:0000256" key="1">
    <source>
        <dbReference type="ARBA" id="ARBA00008535"/>
    </source>
</evidence>
<comment type="similarity">
    <text evidence="1">Belongs to the TRAFAC class TrmE-Era-EngA-EngB-Septin-like GTPase superfamily. AIG1/Toc34/Toc159-like paraseptin GTPase family. IAN subfamily.</text>
</comment>
<evidence type="ECO:0000313" key="7">
    <source>
        <dbReference type="EMBL" id="KAI1888349.1"/>
    </source>
</evidence>
<evidence type="ECO:0000256" key="5">
    <source>
        <dbReference type="SAM" id="MobiDB-lite"/>
    </source>
</evidence>
<feature type="compositionally biased region" description="Basic and acidic residues" evidence="5">
    <location>
        <begin position="41"/>
        <end position="53"/>
    </location>
</feature>
<evidence type="ECO:0000313" key="8">
    <source>
        <dbReference type="Proteomes" id="UP000829720"/>
    </source>
</evidence>
<feature type="compositionally biased region" description="Basic residues" evidence="5">
    <location>
        <begin position="671"/>
        <end position="681"/>
    </location>
</feature>
<dbReference type="FunFam" id="3.40.50.300:FF:002274">
    <property type="entry name" value="Si:dkeyp-69e1.8"/>
    <property type="match status" value="1"/>
</dbReference>
<dbReference type="GO" id="GO:0005525">
    <property type="term" value="F:GTP binding"/>
    <property type="evidence" value="ECO:0007669"/>
    <property type="project" value="UniProtKB-KW"/>
</dbReference>
<feature type="region of interest" description="Disordered" evidence="5">
    <location>
        <begin position="560"/>
        <end position="602"/>
    </location>
</feature>
<feature type="compositionally biased region" description="Basic and acidic residues" evidence="5">
    <location>
        <begin position="615"/>
        <end position="647"/>
    </location>
</feature>
<dbReference type="InterPro" id="IPR027417">
    <property type="entry name" value="P-loop_NTPase"/>
</dbReference>
<proteinExistence type="inferred from homology"/>
<feature type="compositionally biased region" description="Basic and acidic residues" evidence="5">
    <location>
        <begin position="8"/>
        <end position="27"/>
    </location>
</feature>
<keyword evidence="2" id="KW-0547">Nucleotide-binding</keyword>
<dbReference type="PANTHER" id="PTHR10903">
    <property type="entry name" value="GTPASE, IMAP FAMILY MEMBER-RELATED"/>
    <property type="match status" value="1"/>
</dbReference>
<feature type="compositionally biased region" description="Polar residues" evidence="5">
    <location>
        <begin position="692"/>
        <end position="705"/>
    </location>
</feature>
<reference evidence="7" key="1">
    <citation type="submission" date="2021-01" db="EMBL/GenBank/DDBJ databases">
        <authorList>
            <person name="Zahm M."/>
            <person name="Roques C."/>
            <person name="Cabau C."/>
            <person name="Klopp C."/>
            <person name="Donnadieu C."/>
            <person name="Jouanno E."/>
            <person name="Lampietro C."/>
            <person name="Louis A."/>
            <person name="Herpin A."/>
            <person name="Echchiki A."/>
            <person name="Berthelot C."/>
            <person name="Parey E."/>
            <person name="Roest-Crollius H."/>
            <person name="Braasch I."/>
            <person name="Postlethwait J."/>
            <person name="Bobe J."/>
            <person name="Montfort J."/>
            <person name="Bouchez O."/>
            <person name="Begum T."/>
            <person name="Mejri S."/>
            <person name="Adams A."/>
            <person name="Chen W.-J."/>
            <person name="Guiguen Y."/>
        </authorList>
    </citation>
    <scope>NUCLEOTIDE SEQUENCE</scope>
    <source>
        <tissue evidence="7">Blood</tissue>
    </source>
</reference>
<feature type="region of interest" description="Disordered" evidence="5">
    <location>
        <begin position="957"/>
        <end position="982"/>
    </location>
</feature>
<dbReference type="Gene3D" id="3.40.50.300">
    <property type="entry name" value="P-loop containing nucleotide triphosphate hydrolases"/>
    <property type="match status" value="3"/>
</dbReference>
<dbReference type="InterPro" id="IPR006703">
    <property type="entry name" value="G_AIG1"/>
</dbReference>
<protein>
    <recommendedName>
        <fullName evidence="6">AIG1-type G domain-containing protein</fullName>
    </recommendedName>
</protein>
<dbReference type="InterPro" id="IPR045058">
    <property type="entry name" value="GIMA/IAN/Toc"/>
</dbReference>
<name>A0A8T3CST3_9TELE</name>
<comment type="caution">
    <text evidence="7">The sequence shown here is derived from an EMBL/GenBank/DDBJ whole genome shotgun (WGS) entry which is preliminary data.</text>
</comment>
<accession>A0A8T3CST3</accession>
<feature type="compositionally biased region" description="Acidic residues" evidence="5">
    <location>
        <begin position="964"/>
        <end position="982"/>
    </location>
</feature>
<dbReference type="OrthoDB" id="8964039at2759"/>
<evidence type="ECO:0000259" key="6">
    <source>
        <dbReference type="PROSITE" id="PS51720"/>
    </source>
</evidence>
<dbReference type="FunFam" id="3.40.50.300:FF:001809">
    <property type="entry name" value="Si:ch1073-365p7.2"/>
    <property type="match status" value="1"/>
</dbReference>
<feature type="compositionally biased region" description="Basic and acidic residues" evidence="5">
    <location>
        <begin position="707"/>
        <end position="725"/>
    </location>
</feature>
<dbReference type="SUPFAM" id="SSF52540">
    <property type="entry name" value="P-loop containing nucleoside triphosphate hydrolases"/>
    <property type="match status" value="2"/>
</dbReference>
<sequence length="982" mass="111679">MFGKRKSRGDGDRDRDRDKKVEQENHQRSPASLRSGTGKASSREVDQAPPPHHSELRLVLLGRKGAGKSSAGNTILGGGRGIGFACHRPTEDCVERWADVAGRRVVVVDTPGWEWYYPLNGTPDWVKRETVRSVTLCPPGPHALLLVVRACASVEENYCREIQQHMEVLGEEVWRHTMVLFTWGDQFSSITMDQRIQKGGPGFQLLLERCRSRWHIISNKGRGEAGQVENLLQKVEEMVAGNGGACFDTEHICLRLEREDKRWRQKEQRRSQRLLEEQKLEESLRALFADDGSRVPWRVDGHRPPRHARPLPDLRVVLLGEREMGKSAAGNAILEGALFRPGKATENCATAQAEVAGRRVTVVDTPGWEWDRSPDRFRREIRRSSFLCPPGPHVLLLVVGVDSHITLRAAEEHMGFLGEEAWRHTLVLFTSGDKLRPGVTIKQHVQSSEQARRLVQKCANRYHVINSLEQDNNAQVTELLEKIEDMVAENGERYEALLLERDAEIEDLRERCEDYRRETVEQKARKEAETGELPLNEEINAECRRAEEFYAMYQEIGVDHKGRDNDTKETENVWEDKKKEMEEPQEATLWESMSREPRECKAEQRLEDLEFKERDKTECQERENHNTEVEQRKGQDMVREDVKEKNVKCVTQSDRVEDLSASNKAKEKRNSDRKRKDPRKVRKEEKKPQEATVEQQAGRNANGCQQKLRETRGRGELKEGIDLKVPKTLHHQTWSRSKPIEMIAKGSPEVLPRPISQPLSPDSPNQLSPVLPLTLGSPSPSELRLVLLGESWAHNSSAGNAILGRAQTEAEEGVLKWGQVVGRRVALVEVAGLRMYSGPSAVDGMQQTVLRDVSLCTPGPHAFLLLIPAYLSFTAAYGSAVMRLLGPFGRRVWSHTVVLFSWGEALGESVEQHIMRSEGLRRLVERCGNRYHILDSRRNIKQVSQLLEKVEEMVATNGFYSSEASEEEEGEEEEEEEELAEE</sequence>
<dbReference type="PROSITE" id="PS51720">
    <property type="entry name" value="G_AIG1"/>
    <property type="match status" value="3"/>
</dbReference>
<feature type="compositionally biased region" description="Basic and acidic residues" evidence="5">
    <location>
        <begin position="654"/>
        <end position="670"/>
    </location>
</feature>
<keyword evidence="4" id="KW-0175">Coiled coil</keyword>
<dbReference type="AlphaFoldDB" id="A0A8T3CST3"/>
<gene>
    <name evidence="7" type="ORF">AGOR_G00184090</name>
</gene>
<evidence type="ECO:0000256" key="4">
    <source>
        <dbReference type="SAM" id="Coils"/>
    </source>
</evidence>
<dbReference type="PANTHER" id="PTHR10903:SF148">
    <property type="entry name" value="LEUCINE-RICH REPEAT-CONTAINING PROTEIN DDB_G0290503"/>
    <property type="match status" value="1"/>
</dbReference>
<feature type="coiled-coil region" evidence="4">
    <location>
        <begin position="498"/>
        <end position="525"/>
    </location>
</feature>
<feature type="domain" description="AIG1-type G" evidence="6">
    <location>
        <begin position="53"/>
        <end position="257"/>
    </location>
</feature>
<keyword evidence="8" id="KW-1185">Reference proteome</keyword>
<feature type="region of interest" description="Disordered" evidence="5">
    <location>
        <begin position="615"/>
        <end position="741"/>
    </location>
</feature>
<feature type="domain" description="AIG1-type G" evidence="6">
    <location>
        <begin position="311"/>
        <end position="504"/>
    </location>
</feature>
<feature type="compositionally biased region" description="Polar residues" evidence="5">
    <location>
        <begin position="28"/>
        <end position="40"/>
    </location>
</feature>
<feature type="domain" description="AIG1-type G" evidence="6">
    <location>
        <begin position="780"/>
        <end position="969"/>
    </location>
</feature>
<dbReference type="EMBL" id="JAERUA010000017">
    <property type="protein sequence ID" value="KAI1888349.1"/>
    <property type="molecule type" value="Genomic_DNA"/>
</dbReference>
<dbReference type="Proteomes" id="UP000829720">
    <property type="component" value="Unassembled WGS sequence"/>
</dbReference>
<evidence type="ECO:0000256" key="3">
    <source>
        <dbReference type="ARBA" id="ARBA00023134"/>
    </source>
</evidence>
<feature type="compositionally biased region" description="Basic and acidic residues" evidence="5">
    <location>
        <begin position="593"/>
        <end position="602"/>
    </location>
</feature>
<organism evidence="7 8">
    <name type="scientific">Albula goreensis</name>
    <dbReference type="NCBI Taxonomy" id="1534307"/>
    <lineage>
        <taxon>Eukaryota</taxon>
        <taxon>Metazoa</taxon>
        <taxon>Chordata</taxon>
        <taxon>Craniata</taxon>
        <taxon>Vertebrata</taxon>
        <taxon>Euteleostomi</taxon>
        <taxon>Actinopterygii</taxon>
        <taxon>Neopterygii</taxon>
        <taxon>Teleostei</taxon>
        <taxon>Albuliformes</taxon>
        <taxon>Albulidae</taxon>
        <taxon>Albula</taxon>
    </lineage>
</organism>
<feature type="compositionally biased region" description="Basic and acidic residues" evidence="5">
    <location>
        <begin position="560"/>
        <end position="582"/>
    </location>
</feature>
<feature type="region of interest" description="Disordered" evidence="5">
    <location>
        <begin position="1"/>
        <end position="53"/>
    </location>
</feature>